<dbReference type="Pfam" id="PF00535">
    <property type="entry name" value="Glycos_transf_2"/>
    <property type="match status" value="1"/>
</dbReference>
<dbReference type="CDD" id="cd06433">
    <property type="entry name" value="GT_2_WfgS_like"/>
    <property type="match status" value="1"/>
</dbReference>
<dbReference type="InterPro" id="IPR029044">
    <property type="entry name" value="Nucleotide-diphossugar_trans"/>
</dbReference>
<gene>
    <name evidence="2" type="ORF">GCM10022246_00860</name>
</gene>
<dbReference type="Proteomes" id="UP001501081">
    <property type="component" value="Unassembled WGS sequence"/>
</dbReference>
<evidence type="ECO:0000313" key="2">
    <source>
        <dbReference type="EMBL" id="GAA3950126.1"/>
    </source>
</evidence>
<keyword evidence="3" id="KW-1185">Reference proteome</keyword>
<dbReference type="InterPro" id="IPR050834">
    <property type="entry name" value="Glycosyltransf_2"/>
</dbReference>
<dbReference type="PANTHER" id="PTHR43685:SF11">
    <property type="entry name" value="GLYCOSYLTRANSFERASE TAGX-RELATED"/>
    <property type="match status" value="1"/>
</dbReference>
<feature type="domain" description="Glycosyltransferase 2-like" evidence="1">
    <location>
        <begin position="4"/>
        <end position="138"/>
    </location>
</feature>
<dbReference type="InterPro" id="IPR001173">
    <property type="entry name" value="Glyco_trans_2-like"/>
</dbReference>
<accession>A0ABP7NPY3</accession>
<dbReference type="Gene3D" id="3.90.550.10">
    <property type="entry name" value="Spore Coat Polysaccharide Biosynthesis Protein SpsA, Chain A"/>
    <property type="match status" value="1"/>
</dbReference>
<sequence length="245" mass="28392">MKISVLTPSYNSGKYLQRAIDSVLKQSYTNYEHIISDGGSTDDSVEIIKKHKDIIYVSEKDRGQSDAMNKAFDMSSGDIIVYLNADDEFSPGAFESIINAFKKVPSADMVVGDLVFLTDEESVKRIPSNKYTHILQYWLNVFPNNPVSYFYKRKIQEKIGHFPIDDHYAMDIWFLLRVYKDFKIIKIDQLLGVFHSDGLNKTAVADTGYHLHQTIKQHLFKENPLMLPYFYTKLVIAKTKDYFFR</sequence>
<dbReference type="EMBL" id="BAABAK010000001">
    <property type="protein sequence ID" value="GAA3950126.1"/>
    <property type="molecule type" value="Genomic_DNA"/>
</dbReference>
<proteinExistence type="predicted"/>
<reference evidence="3" key="1">
    <citation type="journal article" date="2019" name="Int. J. Syst. Evol. Microbiol.">
        <title>The Global Catalogue of Microorganisms (GCM) 10K type strain sequencing project: providing services to taxonomists for standard genome sequencing and annotation.</title>
        <authorList>
            <consortium name="The Broad Institute Genomics Platform"/>
            <consortium name="The Broad Institute Genome Sequencing Center for Infectious Disease"/>
            <person name="Wu L."/>
            <person name="Ma J."/>
        </authorList>
    </citation>
    <scope>NUCLEOTIDE SEQUENCE [LARGE SCALE GENOMIC DNA]</scope>
    <source>
        <strain evidence="3">JCM 17338</strain>
    </source>
</reference>
<evidence type="ECO:0000259" key="1">
    <source>
        <dbReference type="Pfam" id="PF00535"/>
    </source>
</evidence>
<organism evidence="2 3">
    <name type="scientific">Pedobacter ginsengiterrae</name>
    <dbReference type="NCBI Taxonomy" id="871696"/>
    <lineage>
        <taxon>Bacteria</taxon>
        <taxon>Pseudomonadati</taxon>
        <taxon>Bacteroidota</taxon>
        <taxon>Sphingobacteriia</taxon>
        <taxon>Sphingobacteriales</taxon>
        <taxon>Sphingobacteriaceae</taxon>
        <taxon>Pedobacter</taxon>
    </lineage>
</organism>
<name>A0ABP7NPY3_9SPHI</name>
<dbReference type="SUPFAM" id="SSF53448">
    <property type="entry name" value="Nucleotide-diphospho-sugar transferases"/>
    <property type="match status" value="1"/>
</dbReference>
<comment type="caution">
    <text evidence="2">The sequence shown here is derived from an EMBL/GenBank/DDBJ whole genome shotgun (WGS) entry which is preliminary data.</text>
</comment>
<dbReference type="RefSeq" id="WP_316758664.1">
    <property type="nucleotide sequence ID" value="NZ_BAABAK010000001.1"/>
</dbReference>
<dbReference type="PANTHER" id="PTHR43685">
    <property type="entry name" value="GLYCOSYLTRANSFERASE"/>
    <property type="match status" value="1"/>
</dbReference>
<protein>
    <recommendedName>
        <fullName evidence="1">Glycosyltransferase 2-like domain-containing protein</fullName>
    </recommendedName>
</protein>
<evidence type="ECO:0000313" key="3">
    <source>
        <dbReference type="Proteomes" id="UP001501081"/>
    </source>
</evidence>